<sequence length="523" mass="59443">MMIEYYKMGKIEEFVQILEASRTSASISYPDYERDQMRCIDSLAAYYVQCANKEKDKTAKKELFQKATHLYTAADKIIMYDQNHLLGRAYLCLLEGDKLEQADQQFNFVLNQSPNNIPSLLGKACIAFNKKDYRGALAFYKKALRTAPNCPAAVRLGIGHCFVRLNNPTKARLAFERALDLDPNCVGALVGLAVLDLNMKKPENIRKGVQKLSLAYKIDITNPMVLNHLANHFFFKQDYTKVEQLALHAFHNTENEAMRAESCYQVARAFHVQEDYSQVLCTSGRVVCSVARAFHVQEDYSQVPGGVWSCSAFQYYYQATQYASPNFVLPHYGLGQMYINRGDTENAAQCFEKVLKAQPGNYETMKILGSLYAASTSSSKRDLARQHLKKVTEHCPEDVEAWIELAQILEGSDQQAALAAYRTATNLMKTQINMDVPSEILNNISALHFRLGNLPECEKMLNEAVERCNAEMEQDPQYYGSISVTIKYNLGRLHETFCRFSDAERIYKEILNDYTSYVDCESL</sequence>
<keyword evidence="2 3" id="KW-0802">TPR repeat</keyword>
<dbReference type="PANTHER" id="PTHR14027:SF2">
    <property type="entry name" value="RNA POLYMERASE-ASSOCIATED PROTEIN CTR9 HOMOLOG"/>
    <property type="match status" value="1"/>
</dbReference>
<dbReference type="AlphaFoldDB" id="A0A6A0H5H5"/>
<reference evidence="4" key="3">
    <citation type="submission" date="2019-06" db="EMBL/GenBank/DDBJ databases">
        <authorList>
            <person name="Poynton C."/>
            <person name="Hasenbein S."/>
            <person name="Benoit J.B."/>
            <person name="Sepulveda M.S."/>
            <person name="Poelchau M.F."/>
            <person name="Murali S.C."/>
            <person name="Chen S."/>
            <person name="Glastad K.M."/>
            <person name="Werren J.H."/>
            <person name="Vineis J.H."/>
            <person name="Bowen J.L."/>
            <person name="Friedrich M."/>
            <person name="Jones J."/>
            <person name="Robertson H.M."/>
            <person name="Feyereisen R."/>
            <person name="Mechler-Hickson A."/>
            <person name="Mathers N."/>
            <person name="Lee C.E."/>
            <person name="Colbourne J.K."/>
            <person name="Biales A."/>
            <person name="Johnston J.S."/>
            <person name="Wellborn G.A."/>
            <person name="Rosendale A.J."/>
            <person name="Cridge A.G."/>
            <person name="Munoz-Torres M.C."/>
            <person name="Bain P.A."/>
            <person name="Manny A.R."/>
            <person name="Major K.M."/>
            <person name="Lambert F.N."/>
            <person name="Vulpe C.D."/>
            <person name="Tuck P."/>
            <person name="Blalock B.J."/>
            <person name="Lin Y.-Y."/>
            <person name="Smith M.E."/>
            <person name="Ochoa-Acuna H."/>
            <person name="Chen M.-J.M."/>
            <person name="Childers C.P."/>
            <person name="Qu J."/>
            <person name="Dugan S."/>
            <person name="Lee S.L."/>
            <person name="Chao H."/>
            <person name="Dinh H."/>
            <person name="Han Y."/>
            <person name="Doddapaneni H."/>
            <person name="Worley K.C."/>
            <person name="Muzny D.M."/>
            <person name="Gibbs R.A."/>
            <person name="Richards S."/>
        </authorList>
    </citation>
    <scope>NUCLEOTIDE SEQUENCE</scope>
    <source>
        <strain evidence="4">HAZT.00-mixed</strain>
        <tissue evidence="4">Whole organism</tissue>
    </source>
</reference>
<proteinExistence type="predicted"/>
<dbReference type="InterPro" id="IPR011990">
    <property type="entry name" value="TPR-like_helical_dom_sf"/>
</dbReference>
<dbReference type="GO" id="GO:0016593">
    <property type="term" value="C:Cdc73/Paf1 complex"/>
    <property type="evidence" value="ECO:0007669"/>
    <property type="project" value="TreeGrafter"/>
</dbReference>
<dbReference type="Pfam" id="PF07719">
    <property type="entry name" value="TPR_2"/>
    <property type="match status" value="1"/>
</dbReference>
<dbReference type="SUPFAM" id="SSF48452">
    <property type="entry name" value="TPR-like"/>
    <property type="match status" value="2"/>
</dbReference>
<evidence type="ECO:0000256" key="3">
    <source>
        <dbReference type="PROSITE-ProRule" id="PRU00339"/>
    </source>
</evidence>
<evidence type="ECO:0000256" key="1">
    <source>
        <dbReference type="ARBA" id="ARBA00022737"/>
    </source>
</evidence>
<gene>
    <name evidence="4" type="ORF">HAZT_HAZT001297</name>
</gene>
<reference evidence="4" key="1">
    <citation type="submission" date="2014-08" db="EMBL/GenBank/DDBJ databases">
        <authorList>
            <person name="Murali S."/>
            <person name="Richards S."/>
            <person name="Bandaranaike D."/>
            <person name="Bellair M."/>
            <person name="Blankenburg K."/>
            <person name="Chao H."/>
            <person name="Dinh H."/>
            <person name="Doddapaneni H."/>
            <person name="Dugan-Rocha S."/>
            <person name="Elkadiri S."/>
            <person name="Gnanaolivu R."/>
            <person name="Hughes D."/>
            <person name="Lee S."/>
            <person name="Li M."/>
            <person name="Ming W."/>
            <person name="Munidasa M."/>
            <person name="Muniz J."/>
            <person name="Nguyen L."/>
            <person name="Osuji N."/>
            <person name="Pu L.-L."/>
            <person name="Puazo M."/>
            <person name="Skinner E."/>
            <person name="Qu C."/>
            <person name="Quiroz J."/>
            <person name="Raj R."/>
            <person name="Weissenberger G."/>
            <person name="Xin Y."/>
            <person name="Zou X."/>
            <person name="Han Y."/>
            <person name="Worley K."/>
            <person name="Muzny D."/>
            <person name="Gibbs R."/>
        </authorList>
    </citation>
    <scope>NUCLEOTIDE SEQUENCE</scope>
    <source>
        <strain evidence="4">HAZT.00-mixed</strain>
        <tissue evidence="4">Whole organism</tissue>
    </source>
</reference>
<keyword evidence="1" id="KW-0677">Repeat</keyword>
<dbReference type="InterPro" id="IPR013105">
    <property type="entry name" value="TPR_2"/>
</dbReference>
<dbReference type="OrthoDB" id="343875at2759"/>
<dbReference type="Proteomes" id="UP000711488">
    <property type="component" value="Unassembled WGS sequence"/>
</dbReference>
<reference evidence="4" key="2">
    <citation type="journal article" date="2018" name="Environ. Sci. Technol.">
        <title>The Toxicogenome of Hyalella azteca: A Model for Sediment Ecotoxicology and Evolutionary Toxicology.</title>
        <authorList>
            <person name="Poynton H.C."/>
            <person name="Hasenbein S."/>
            <person name="Benoit J.B."/>
            <person name="Sepulveda M.S."/>
            <person name="Poelchau M.F."/>
            <person name="Hughes D.S.T."/>
            <person name="Murali S.C."/>
            <person name="Chen S."/>
            <person name="Glastad K.M."/>
            <person name="Goodisman M.A.D."/>
            <person name="Werren J.H."/>
            <person name="Vineis J.H."/>
            <person name="Bowen J.L."/>
            <person name="Friedrich M."/>
            <person name="Jones J."/>
            <person name="Robertson H.M."/>
            <person name="Feyereisen R."/>
            <person name="Mechler-Hickson A."/>
            <person name="Mathers N."/>
            <person name="Lee C.E."/>
            <person name="Colbourne J.K."/>
            <person name="Biales A."/>
            <person name="Johnston J.S."/>
            <person name="Wellborn G.A."/>
            <person name="Rosendale A.J."/>
            <person name="Cridge A.G."/>
            <person name="Munoz-Torres M.C."/>
            <person name="Bain P.A."/>
            <person name="Manny A.R."/>
            <person name="Major K.M."/>
            <person name="Lambert F.N."/>
            <person name="Vulpe C.D."/>
            <person name="Tuck P."/>
            <person name="Blalock B.J."/>
            <person name="Lin Y.Y."/>
            <person name="Smith M.E."/>
            <person name="Ochoa-Acuna H."/>
            <person name="Chen M.M."/>
            <person name="Childers C.P."/>
            <person name="Qu J."/>
            <person name="Dugan S."/>
            <person name="Lee S.L."/>
            <person name="Chao H."/>
            <person name="Dinh H."/>
            <person name="Han Y."/>
            <person name="Doddapaneni H."/>
            <person name="Worley K.C."/>
            <person name="Muzny D.M."/>
            <person name="Gibbs R.A."/>
            <person name="Richards S."/>
        </authorList>
    </citation>
    <scope>NUCLEOTIDE SEQUENCE</scope>
    <source>
        <strain evidence="4">HAZT.00-mixed</strain>
        <tissue evidence="4">Whole organism</tissue>
    </source>
</reference>
<protein>
    <submittedName>
        <fullName evidence="4">Uncharacterized protein</fullName>
    </submittedName>
</protein>
<dbReference type="Gene3D" id="1.25.40.10">
    <property type="entry name" value="Tetratricopeptide repeat domain"/>
    <property type="match status" value="3"/>
</dbReference>
<dbReference type="FunFam" id="1.25.40.10:FF:000289">
    <property type="entry name" value="RNA polymerase-associated protein CTR9 homolog"/>
    <property type="match status" value="1"/>
</dbReference>
<dbReference type="InterPro" id="IPR031101">
    <property type="entry name" value="Ctr9"/>
</dbReference>
<name>A0A6A0H5H5_HYAAZ</name>
<feature type="repeat" description="TPR" evidence="3">
    <location>
        <begin position="328"/>
        <end position="361"/>
    </location>
</feature>
<feature type="repeat" description="TPR" evidence="3">
    <location>
        <begin position="152"/>
        <end position="185"/>
    </location>
</feature>
<dbReference type="GO" id="GO:0006355">
    <property type="term" value="P:regulation of DNA-templated transcription"/>
    <property type="evidence" value="ECO:0007669"/>
    <property type="project" value="InterPro"/>
</dbReference>
<dbReference type="Pfam" id="PF13432">
    <property type="entry name" value="TPR_16"/>
    <property type="match status" value="1"/>
</dbReference>
<comment type="caution">
    <text evidence="4">The sequence shown here is derived from an EMBL/GenBank/DDBJ whole genome shotgun (WGS) entry which is preliminary data.</text>
</comment>
<evidence type="ECO:0000256" key="2">
    <source>
        <dbReference type="ARBA" id="ARBA00022803"/>
    </source>
</evidence>
<dbReference type="GO" id="GO:0006368">
    <property type="term" value="P:transcription elongation by RNA polymerase II"/>
    <property type="evidence" value="ECO:0007669"/>
    <property type="project" value="TreeGrafter"/>
</dbReference>
<dbReference type="GO" id="GO:0000993">
    <property type="term" value="F:RNA polymerase II complex binding"/>
    <property type="evidence" value="ECO:0007669"/>
    <property type="project" value="TreeGrafter"/>
</dbReference>
<dbReference type="SMART" id="SM00028">
    <property type="entry name" value="TPR"/>
    <property type="match status" value="6"/>
</dbReference>
<dbReference type="EMBL" id="JQDR03007624">
    <property type="protein sequence ID" value="KAA0198349.1"/>
    <property type="molecule type" value="Genomic_DNA"/>
</dbReference>
<dbReference type="PANTHER" id="PTHR14027">
    <property type="entry name" value="RNA POLYMERASE-ASSOCIATED PROTEIN CTR9"/>
    <property type="match status" value="1"/>
</dbReference>
<accession>A0A6A0H5H5</accession>
<dbReference type="InterPro" id="IPR019734">
    <property type="entry name" value="TPR_rpt"/>
</dbReference>
<organism evidence="4">
    <name type="scientific">Hyalella azteca</name>
    <name type="common">Amphipod</name>
    <dbReference type="NCBI Taxonomy" id="294128"/>
    <lineage>
        <taxon>Eukaryota</taxon>
        <taxon>Metazoa</taxon>
        <taxon>Ecdysozoa</taxon>
        <taxon>Arthropoda</taxon>
        <taxon>Crustacea</taxon>
        <taxon>Multicrustacea</taxon>
        <taxon>Malacostraca</taxon>
        <taxon>Eumalacostraca</taxon>
        <taxon>Peracarida</taxon>
        <taxon>Amphipoda</taxon>
        <taxon>Senticaudata</taxon>
        <taxon>Talitrida</taxon>
        <taxon>Talitroidea</taxon>
        <taxon>Hyalellidae</taxon>
        <taxon>Hyalella</taxon>
    </lineage>
</organism>
<evidence type="ECO:0000313" key="4">
    <source>
        <dbReference type="EMBL" id="KAA0198349.1"/>
    </source>
</evidence>
<dbReference type="PROSITE" id="PS50005">
    <property type="entry name" value="TPR"/>
    <property type="match status" value="2"/>
</dbReference>